<dbReference type="PANTHER" id="PTHR19302:SF33">
    <property type="entry name" value="GAMMA-TUBULIN COMPLEX COMPONENT 5"/>
    <property type="match status" value="1"/>
</dbReference>
<dbReference type="InterPro" id="IPR041470">
    <property type="entry name" value="GCP_N"/>
</dbReference>
<feature type="domain" description="Gamma-Tubulin ring complex non-core subunit mod21 N-terminal" evidence="8">
    <location>
        <begin position="67"/>
        <end position="156"/>
    </location>
</feature>
<dbReference type="PANTHER" id="PTHR19302">
    <property type="entry name" value="GAMMA TUBULIN COMPLEX PROTEIN"/>
    <property type="match status" value="1"/>
</dbReference>
<keyword evidence="3 5" id="KW-0493">Microtubule</keyword>
<sequence length="878" mass="99099">MALAALSSLTDELITTIARIPADQKDSTRVVHLKRRVEGALRPGVHGLTDQFAVTRQLNGLQEKFQVVNRDDLAEALHGRLLELEDHRKPWSPEILSLFLQLSDRPALLSRVDNLSEPTQAPAPESLAWSDLKTLGGPFSEEDIWEKVDFAADSSDEEFASVSSIASHHRTIPRTPEIPEEDYIIPDEVFVPGEDRELITSIEKVQFWKPENHALVTRRIEDASRAITELQLAREVIFMLQGLPTSIFWHLDGEIVVDRRYTLAHSSTEALSSLLHGFTQIGSKLDTVRKFAGLPQTIPYMQTFSRGLEGLLLEFDGFLSRTQCQYLSPGSTVSLLQLLHDTRPRSHHLLLLAELILKASQNDSQPMLCLDLLFDTVCTLEALGDESTSKMLATLFFSCFKTYTRSIQLWMETGQVDPLDSAFFVRVNSTNGELRTLWHDWYVLDEGFQRQNIPNFLEPAVNKVFTTGKNMVFLRHLNALPEDSEPSEQSDAIFNDLKSSNSSLSCLPFSALVDSTFDKLVNANHSVSAGILRSELDEQCGLWGSLDALELVYLGKDLSILGTIDSKIFELMDRGRAWDDKFLLTESARTAFSVLPEIDPSRLVVRSEGSSQRDPQNQNRSVRSLESISIDYVLPWPVANIITGDAIHSFQRIATFLMQIRRAKYALVRQRIRDARIPKDDTDHRLVHGLHHYLLWFLDILYSHLTYLVISTANESLRSTLSHAKDVDAMIAAHQSYLSSLEDQCLLSKNLSPIHEVIINILDLCIYFADLQAAHAFELAALEGVMSDSRFIPSSSRRHSEPVDELDSDSDNNEDDLDHEQTMTISFRESPYELRVRNLKGQFDHLVGFVGDGLKGVARAEGLPSWNILAERLEWRKS</sequence>
<dbReference type="GO" id="GO:0031122">
    <property type="term" value="P:cytoplasmic microtubule organization"/>
    <property type="evidence" value="ECO:0007669"/>
    <property type="project" value="TreeGrafter"/>
</dbReference>
<dbReference type="InterPro" id="IPR007259">
    <property type="entry name" value="GCP"/>
</dbReference>
<proteinExistence type="inferred from homology"/>
<dbReference type="InterPro" id="IPR032797">
    <property type="entry name" value="Mod21_N"/>
</dbReference>
<dbReference type="GO" id="GO:0005816">
    <property type="term" value="C:spindle pole body"/>
    <property type="evidence" value="ECO:0007669"/>
    <property type="project" value="UniProtKB-ARBA"/>
</dbReference>
<accession>A0AAD6MTT9</accession>
<dbReference type="InterPro" id="IPR042241">
    <property type="entry name" value="GCP_C_sf"/>
</dbReference>
<dbReference type="GO" id="GO:0007020">
    <property type="term" value="P:microtubule nucleation"/>
    <property type="evidence" value="ECO:0007669"/>
    <property type="project" value="InterPro"/>
</dbReference>
<keyword evidence="2 5" id="KW-0963">Cytoplasm</keyword>
<comment type="similarity">
    <text evidence="1 5">Belongs to the TUBGCP family.</text>
</comment>
<evidence type="ECO:0000256" key="5">
    <source>
        <dbReference type="RuleBase" id="RU363050"/>
    </source>
</evidence>
<dbReference type="GO" id="GO:0000278">
    <property type="term" value="P:mitotic cell cycle"/>
    <property type="evidence" value="ECO:0007669"/>
    <property type="project" value="TreeGrafter"/>
</dbReference>
<dbReference type="GO" id="GO:0043015">
    <property type="term" value="F:gamma-tubulin binding"/>
    <property type="evidence" value="ECO:0007669"/>
    <property type="project" value="InterPro"/>
</dbReference>
<evidence type="ECO:0000256" key="6">
    <source>
        <dbReference type="SAM" id="MobiDB-lite"/>
    </source>
</evidence>
<keyword evidence="11" id="KW-1185">Reference proteome</keyword>
<evidence type="ECO:0000259" key="9">
    <source>
        <dbReference type="Pfam" id="PF17681"/>
    </source>
</evidence>
<evidence type="ECO:0000256" key="1">
    <source>
        <dbReference type="ARBA" id="ARBA00010337"/>
    </source>
</evidence>
<comment type="caution">
    <text evidence="10">The sequence shown here is derived from an EMBL/GenBank/DDBJ whole genome shotgun (WGS) entry which is preliminary data.</text>
</comment>
<dbReference type="Proteomes" id="UP001215712">
    <property type="component" value="Unassembled WGS sequence"/>
</dbReference>
<evidence type="ECO:0000313" key="10">
    <source>
        <dbReference type="EMBL" id="KAJ5716548.1"/>
    </source>
</evidence>
<dbReference type="AlphaFoldDB" id="A0AAD6MTT9"/>
<evidence type="ECO:0000313" key="11">
    <source>
        <dbReference type="Proteomes" id="UP001215712"/>
    </source>
</evidence>
<keyword evidence="4 5" id="KW-0206">Cytoskeleton</keyword>
<feature type="domain" description="Gamma tubulin complex component C-terminal" evidence="7">
    <location>
        <begin position="618"/>
        <end position="873"/>
    </location>
</feature>
<dbReference type="GO" id="GO:0000930">
    <property type="term" value="C:gamma-tubulin complex"/>
    <property type="evidence" value="ECO:0007669"/>
    <property type="project" value="TreeGrafter"/>
</dbReference>
<gene>
    <name evidence="10" type="ORF">N7493_008459</name>
</gene>
<feature type="domain" description="Gamma tubulin complex component protein N-terminal" evidence="9">
    <location>
        <begin position="234"/>
        <end position="515"/>
    </location>
</feature>
<evidence type="ECO:0000259" key="7">
    <source>
        <dbReference type="Pfam" id="PF04130"/>
    </source>
</evidence>
<protein>
    <recommendedName>
        <fullName evidence="5">Spindle pole body component</fullName>
    </recommendedName>
</protein>
<comment type="subcellular location">
    <subcellularLocation>
        <location evidence="5">Cytoplasm</location>
        <location evidence="5">Cytoskeleton</location>
        <location evidence="5">Microtubule organizing center</location>
    </subcellularLocation>
</comment>
<reference evidence="10" key="1">
    <citation type="journal article" date="2023" name="IMA Fungus">
        <title>Comparative genomic study of the Penicillium genus elucidates a diverse pangenome and 15 lateral gene transfer events.</title>
        <authorList>
            <person name="Petersen C."/>
            <person name="Sorensen T."/>
            <person name="Nielsen M.R."/>
            <person name="Sondergaard T.E."/>
            <person name="Sorensen J.L."/>
            <person name="Fitzpatrick D.A."/>
            <person name="Frisvad J.C."/>
            <person name="Nielsen K.L."/>
        </authorList>
    </citation>
    <scope>NUCLEOTIDE SEQUENCE</scope>
    <source>
        <strain evidence="10">IBT 17514</strain>
    </source>
</reference>
<evidence type="ECO:0000256" key="3">
    <source>
        <dbReference type="ARBA" id="ARBA00022701"/>
    </source>
</evidence>
<dbReference type="GO" id="GO:0051225">
    <property type="term" value="P:spindle assembly"/>
    <property type="evidence" value="ECO:0007669"/>
    <property type="project" value="TreeGrafter"/>
</dbReference>
<feature type="region of interest" description="Disordered" evidence="6">
    <location>
        <begin position="792"/>
        <end position="822"/>
    </location>
</feature>
<dbReference type="GO" id="GO:0051321">
    <property type="term" value="P:meiotic cell cycle"/>
    <property type="evidence" value="ECO:0007669"/>
    <property type="project" value="TreeGrafter"/>
</dbReference>
<feature type="compositionally biased region" description="Acidic residues" evidence="6">
    <location>
        <begin position="803"/>
        <end position="818"/>
    </location>
</feature>
<dbReference type="Gene3D" id="1.20.120.1900">
    <property type="entry name" value="Gamma-tubulin complex, C-terminal domain"/>
    <property type="match status" value="1"/>
</dbReference>
<dbReference type="EMBL" id="JAQJAN010000012">
    <property type="protein sequence ID" value="KAJ5716548.1"/>
    <property type="molecule type" value="Genomic_DNA"/>
</dbReference>
<dbReference type="InterPro" id="IPR040457">
    <property type="entry name" value="GCP_C"/>
</dbReference>
<name>A0AAD6MTT9_9EURO</name>
<evidence type="ECO:0000256" key="4">
    <source>
        <dbReference type="ARBA" id="ARBA00023212"/>
    </source>
</evidence>
<dbReference type="GO" id="GO:0005874">
    <property type="term" value="C:microtubule"/>
    <property type="evidence" value="ECO:0007669"/>
    <property type="project" value="UniProtKB-KW"/>
</dbReference>
<dbReference type="GO" id="GO:0051011">
    <property type="term" value="F:microtubule minus-end binding"/>
    <property type="evidence" value="ECO:0007669"/>
    <property type="project" value="TreeGrafter"/>
</dbReference>
<dbReference type="InterPro" id="IPR059169">
    <property type="entry name" value="GCP5_N_ext"/>
</dbReference>
<dbReference type="CDD" id="cd22572">
    <property type="entry name" value="GCP5_NTD"/>
    <property type="match status" value="1"/>
</dbReference>
<dbReference type="Pfam" id="PF04130">
    <property type="entry name" value="GCP_C_terminal"/>
    <property type="match status" value="1"/>
</dbReference>
<dbReference type="Pfam" id="PF17681">
    <property type="entry name" value="GCP_N_terminal"/>
    <property type="match status" value="1"/>
</dbReference>
<dbReference type="Pfam" id="PF14609">
    <property type="entry name" value="GCP5-Mod21_N"/>
    <property type="match status" value="1"/>
</dbReference>
<organism evidence="10 11">
    <name type="scientific">Penicillium malachiteum</name>
    <dbReference type="NCBI Taxonomy" id="1324776"/>
    <lineage>
        <taxon>Eukaryota</taxon>
        <taxon>Fungi</taxon>
        <taxon>Dikarya</taxon>
        <taxon>Ascomycota</taxon>
        <taxon>Pezizomycotina</taxon>
        <taxon>Eurotiomycetes</taxon>
        <taxon>Eurotiomycetidae</taxon>
        <taxon>Eurotiales</taxon>
        <taxon>Aspergillaceae</taxon>
        <taxon>Penicillium</taxon>
    </lineage>
</organism>
<evidence type="ECO:0000256" key="2">
    <source>
        <dbReference type="ARBA" id="ARBA00022490"/>
    </source>
</evidence>
<dbReference type="GO" id="GO:0000922">
    <property type="term" value="C:spindle pole"/>
    <property type="evidence" value="ECO:0007669"/>
    <property type="project" value="InterPro"/>
</dbReference>
<evidence type="ECO:0000259" key="8">
    <source>
        <dbReference type="Pfam" id="PF14609"/>
    </source>
</evidence>
<reference evidence="10" key="2">
    <citation type="submission" date="2023-01" db="EMBL/GenBank/DDBJ databases">
        <authorList>
            <person name="Petersen C."/>
        </authorList>
    </citation>
    <scope>NUCLEOTIDE SEQUENCE</scope>
    <source>
        <strain evidence="10">IBT 17514</strain>
    </source>
</reference>